<dbReference type="Gene3D" id="3.40.109.10">
    <property type="entry name" value="NADH Oxidase"/>
    <property type="match status" value="1"/>
</dbReference>
<name>A0ABY8EGT4_9FIRM</name>
<evidence type="ECO:0000256" key="3">
    <source>
        <dbReference type="ARBA" id="ARBA00022630"/>
    </source>
</evidence>
<dbReference type="Pfam" id="PF00881">
    <property type="entry name" value="Nitroreductase"/>
    <property type="match status" value="1"/>
</dbReference>
<dbReference type="PANTHER" id="PTHR43673">
    <property type="entry name" value="NAD(P)H NITROREDUCTASE YDGI-RELATED"/>
    <property type="match status" value="1"/>
</dbReference>
<evidence type="ECO:0000256" key="5">
    <source>
        <dbReference type="ARBA" id="ARBA00023002"/>
    </source>
</evidence>
<dbReference type="EMBL" id="CP120733">
    <property type="protein sequence ID" value="WFD12158.1"/>
    <property type="molecule type" value="Genomic_DNA"/>
</dbReference>
<dbReference type="InterPro" id="IPR000415">
    <property type="entry name" value="Nitroreductase-like"/>
</dbReference>
<dbReference type="InterPro" id="IPR029479">
    <property type="entry name" value="Nitroreductase"/>
</dbReference>
<evidence type="ECO:0000256" key="2">
    <source>
        <dbReference type="ARBA" id="ARBA00007118"/>
    </source>
</evidence>
<sequence>MQFYDVIKERKSIKNFKSTPIQKDKLDRILTATIMSPSWKDNKCFKFILVDNESQKKELSMAVMNDVNSASASITQAPLVSVVVADPSSSGSIDNKDLYLVDSGIAMEHLVLACTNEGYGTCWIASLDEDKIKRTLDIPDKYRVVAMSPIGEYSDYDDNQNNKPATDDYVCLNKWDSPYTNIH</sequence>
<keyword evidence="4" id="KW-0288">FMN</keyword>
<dbReference type="Proteomes" id="UP001222800">
    <property type="component" value="Chromosome"/>
</dbReference>
<keyword evidence="8" id="KW-1185">Reference proteome</keyword>
<evidence type="ECO:0000259" key="6">
    <source>
        <dbReference type="Pfam" id="PF00881"/>
    </source>
</evidence>
<accession>A0ABY8EGT4</accession>
<evidence type="ECO:0000313" key="8">
    <source>
        <dbReference type="Proteomes" id="UP001222800"/>
    </source>
</evidence>
<dbReference type="PANTHER" id="PTHR43673:SF2">
    <property type="entry name" value="NITROREDUCTASE"/>
    <property type="match status" value="1"/>
</dbReference>
<evidence type="ECO:0000313" key="7">
    <source>
        <dbReference type="EMBL" id="WFD12158.1"/>
    </source>
</evidence>
<gene>
    <name evidence="7" type="ORF">P4S50_08770</name>
</gene>
<comment type="similarity">
    <text evidence="2">Belongs to the nitroreductase family.</text>
</comment>
<proteinExistence type="inferred from homology"/>
<keyword evidence="3" id="KW-0285">Flavoprotein</keyword>
<keyword evidence="5" id="KW-0560">Oxidoreductase</keyword>
<organism evidence="7 8">
    <name type="scientific">Tepidibacter hydrothermalis</name>
    <dbReference type="NCBI Taxonomy" id="3036126"/>
    <lineage>
        <taxon>Bacteria</taxon>
        <taxon>Bacillati</taxon>
        <taxon>Bacillota</taxon>
        <taxon>Clostridia</taxon>
        <taxon>Peptostreptococcales</taxon>
        <taxon>Peptostreptococcaceae</taxon>
        <taxon>Tepidibacter</taxon>
    </lineage>
</organism>
<comment type="cofactor">
    <cofactor evidence="1">
        <name>FMN</name>
        <dbReference type="ChEBI" id="CHEBI:58210"/>
    </cofactor>
</comment>
<evidence type="ECO:0000256" key="4">
    <source>
        <dbReference type="ARBA" id="ARBA00022643"/>
    </source>
</evidence>
<dbReference type="SUPFAM" id="SSF55469">
    <property type="entry name" value="FMN-dependent nitroreductase-like"/>
    <property type="match status" value="1"/>
</dbReference>
<reference evidence="7 8" key="1">
    <citation type="submission" date="2023-03" db="EMBL/GenBank/DDBJ databases">
        <title>Complete genome sequence of Tepidibacter sp. SWIR-1, isolated from a deep-sea hydrothermal vent.</title>
        <authorList>
            <person name="Li X."/>
        </authorList>
    </citation>
    <scope>NUCLEOTIDE SEQUENCE [LARGE SCALE GENOMIC DNA]</scope>
    <source>
        <strain evidence="7 8">SWIR-1</strain>
    </source>
</reference>
<feature type="domain" description="Nitroreductase" evidence="6">
    <location>
        <begin position="7"/>
        <end position="151"/>
    </location>
</feature>
<dbReference type="RefSeq" id="WP_277734458.1">
    <property type="nucleotide sequence ID" value="NZ_CP120733.1"/>
</dbReference>
<evidence type="ECO:0000256" key="1">
    <source>
        <dbReference type="ARBA" id="ARBA00001917"/>
    </source>
</evidence>
<protein>
    <submittedName>
        <fullName evidence="7">Nitroreductase family protein</fullName>
    </submittedName>
</protein>